<dbReference type="Proteomes" id="UP000326950">
    <property type="component" value="Unassembled WGS sequence"/>
</dbReference>
<evidence type="ECO:0000313" key="4">
    <source>
        <dbReference type="EMBL" id="KAE8167421.1"/>
    </source>
</evidence>
<feature type="chain" id="PRO_5024954475" description="Alpha-N-acetylglucosaminidase N-terminal domain-containing protein" evidence="2">
    <location>
        <begin position="21"/>
        <end position="106"/>
    </location>
</feature>
<proteinExistence type="predicted"/>
<protein>
    <recommendedName>
        <fullName evidence="3">Alpha-N-acetylglucosaminidase N-terminal domain-containing protein</fullName>
    </recommendedName>
</protein>
<evidence type="ECO:0000313" key="5">
    <source>
        <dbReference type="Proteomes" id="UP000326950"/>
    </source>
</evidence>
<keyword evidence="5" id="KW-1185">Reference proteome</keyword>
<dbReference type="InterPro" id="IPR024240">
    <property type="entry name" value="NAGLU_N"/>
</dbReference>
<sequence length="106" mass="11752">MLHPTLLLIVLTRFLLLTTAAVGGQHPTQGIIDLVRRRLPDQVDNFVFSLNSSSHKSISENRHRDVYTVSTQANGSILVEGNSPSALAAGYLISSRNLQFYHKPLR</sequence>
<dbReference type="OrthoDB" id="64736at2759"/>
<dbReference type="Gene3D" id="3.30.379.10">
    <property type="entry name" value="Chitobiase/beta-hexosaminidase domain 2-like"/>
    <property type="match status" value="1"/>
</dbReference>
<dbReference type="GO" id="GO:0016787">
    <property type="term" value="F:hydrolase activity"/>
    <property type="evidence" value="ECO:0007669"/>
    <property type="project" value="UniProtKB-KW"/>
</dbReference>
<dbReference type="Pfam" id="PF12971">
    <property type="entry name" value="NAGLU_N"/>
    <property type="match status" value="1"/>
</dbReference>
<organism evidence="4 5">
    <name type="scientific">Aspergillus tamarii</name>
    <dbReference type="NCBI Taxonomy" id="41984"/>
    <lineage>
        <taxon>Eukaryota</taxon>
        <taxon>Fungi</taxon>
        <taxon>Dikarya</taxon>
        <taxon>Ascomycota</taxon>
        <taxon>Pezizomycotina</taxon>
        <taxon>Eurotiomycetes</taxon>
        <taxon>Eurotiomycetidae</taxon>
        <taxon>Eurotiales</taxon>
        <taxon>Aspergillaceae</taxon>
        <taxon>Aspergillus</taxon>
        <taxon>Aspergillus subgen. Circumdati</taxon>
    </lineage>
</organism>
<evidence type="ECO:0000259" key="3">
    <source>
        <dbReference type="Pfam" id="PF12971"/>
    </source>
</evidence>
<feature type="signal peptide" evidence="2">
    <location>
        <begin position="1"/>
        <end position="20"/>
    </location>
</feature>
<reference evidence="4 5" key="1">
    <citation type="submission" date="2019-04" db="EMBL/GenBank/DDBJ databases">
        <title>Friends and foes A comparative genomics study of 23 Aspergillus species from section Flavi.</title>
        <authorList>
            <consortium name="DOE Joint Genome Institute"/>
            <person name="Kjaerbolling I."/>
            <person name="Vesth T."/>
            <person name="Frisvad J.C."/>
            <person name="Nybo J.L."/>
            <person name="Theobald S."/>
            <person name="Kildgaard S."/>
            <person name="Isbrandt T."/>
            <person name="Kuo A."/>
            <person name="Sato A."/>
            <person name="Lyhne E.K."/>
            <person name="Kogle M.E."/>
            <person name="Wiebenga A."/>
            <person name="Kun R.S."/>
            <person name="Lubbers R.J."/>
            <person name="Makela M.R."/>
            <person name="Barry K."/>
            <person name="Chovatia M."/>
            <person name="Clum A."/>
            <person name="Daum C."/>
            <person name="Haridas S."/>
            <person name="He G."/>
            <person name="LaButti K."/>
            <person name="Lipzen A."/>
            <person name="Mondo S."/>
            <person name="Riley R."/>
            <person name="Salamov A."/>
            <person name="Simmons B.A."/>
            <person name="Magnuson J.K."/>
            <person name="Henrissat B."/>
            <person name="Mortensen U.H."/>
            <person name="Larsen T.O."/>
            <person name="Devries R.P."/>
            <person name="Grigoriev I.V."/>
            <person name="Machida M."/>
            <person name="Baker S.E."/>
            <person name="Andersen M.R."/>
        </authorList>
    </citation>
    <scope>NUCLEOTIDE SEQUENCE [LARGE SCALE GENOMIC DNA]</scope>
    <source>
        <strain evidence="4 5">CBS 117626</strain>
    </source>
</reference>
<feature type="domain" description="Alpha-N-acetylglucosaminidase N-terminal" evidence="3">
    <location>
        <begin position="30"/>
        <end position="91"/>
    </location>
</feature>
<name>A0A5N6VC12_ASPTM</name>
<dbReference type="EMBL" id="ML738589">
    <property type="protein sequence ID" value="KAE8167421.1"/>
    <property type="molecule type" value="Genomic_DNA"/>
</dbReference>
<dbReference type="AlphaFoldDB" id="A0A5N6VC12"/>
<gene>
    <name evidence="4" type="ORF">BDV40DRAFT_252914</name>
</gene>
<keyword evidence="2" id="KW-0732">Signal</keyword>
<keyword evidence="1" id="KW-0378">Hydrolase</keyword>
<accession>A0A5N6VC12</accession>
<evidence type="ECO:0000256" key="2">
    <source>
        <dbReference type="SAM" id="SignalP"/>
    </source>
</evidence>
<evidence type="ECO:0000256" key="1">
    <source>
        <dbReference type="ARBA" id="ARBA00022801"/>
    </source>
</evidence>
<dbReference type="InterPro" id="IPR029018">
    <property type="entry name" value="Hex-like_dom2"/>
</dbReference>